<feature type="binding site" evidence="9">
    <location>
        <begin position="86"/>
        <end position="93"/>
    </location>
    <ligand>
        <name>ATP</name>
        <dbReference type="ChEBI" id="CHEBI:30616"/>
    </ligand>
</feature>
<evidence type="ECO:0000256" key="4">
    <source>
        <dbReference type="ARBA" id="ARBA00022741"/>
    </source>
</evidence>
<keyword evidence="7 9" id="KW-0505">Motor protein</keyword>
<accession>A0A340X5M1</accession>
<comment type="subcellular location">
    <subcellularLocation>
        <location evidence="1">Cytoplasm</location>
        <location evidence="1">Cytoskeleton</location>
    </subcellularLocation>
</comment>
<dbReference type="InterPro" id="IPR027417">
    <property type="entry name" value="P-loop_NTPase"/>
</dbReference>
<evidence type="ECO:0000259" key="13">
    <source>
        <dbReference type="PROSITE" id="PS50067"/>
    </source>
</evidence>
<dbReference type="InterPro" id="IPR019821">
    <property type="entry name" value="Kinesin_motor_CS"/>
</dbReference>
<protein>
    <recommendedName>
        <fullName evidence="10">Kinesin-like protein</fullName>
    </recommendedName>
</protein>
<feature type="coiled-coil region" evidence="11">
    <location>
        <begin position="332"/>
        <end position="373"/>
    </location>
</feature>
<keyword evidence="5 9" id="KW-0067">ATP-binding</keyword>
<evidence type="ECO:0000256" key="10">
    <source>
        <dbReference type="RuleBase" id="RU000394"/>
    </source>
</evidence>
<dbReference type="SMART" id="SM00129">
    <property type="entry name" value="KISc"/>
    <property type="match status" value="1"/>
</dbReference>
<organism evidence="14 15">
    <name type="scientific">Lipotes vexillifer</name>
    <name type="common">Yangtze river dolphin</name>
    <dbReference type="NCBI Taxonomy" id="118797"/>
    <lineage>
        <taxon>Eukaryota</taxon>
        <taxon>Metazoa</taxon>
        <taxon>Chordata</taxon>
        <taxon>Craniata</taxon>
        <taxon>Vertebrata</taxon>
        <taxon>Euteleostomi</taxon>
        <taxon>Mammalia</taxon>
        <taxon>Eutheria</taxon>
        <taxon>Laurasiatheria</taxon>
        <taxon>Artiodactyla</taxon>
        <taxon>Whippomorpha</taxon>
        <taxon>Cetacea</taxon>
        <taxon>Odontoceti</taxon>
        <taxon>Lipotidae</taxon>
        <taxon>Lipotes</taxon>
    </lineage>
</organism>
<evidence type="ECO:0000313" key="14">
    <source>
        <dbReference type="Proteomes" id="UP000265300"/>
    </source>
</evidence>
<evidence type="ECO:0000313" key="15">
    <source>
        <dbReference type="RefSeq" id="XP_007454609.1"/>
    </source>
</evidence>
<evidence type="ECO:0000256" key="1">
    <source>
        <dbReference type="ARBA" id="ARBA00004245"/>
    </source>
</evidence>
<dbReference type="PANTHER" id="PTHR47968">
    <property type="entry name" value="CENTROMERE PROTEIN E"/>
    <property type="match status" value="1"/>
</dbReference>
<dbReference type="GeneID" id="103078179"/>
<evidence type="ECO:0000256" key="11">
    <source>
        <dbReference type="SAM" id="Coils"/>
    </source>
</evidence>
<dbReference type="CTD" id="3800"/>
<dbReference type="PRINTS" id="PR00380">
    <property type="entry name" value="KINESINHEAVY"/>
</dbReference>
<keyword evidence="8" id="KW-0206">Cytoskeleton</keyword>
<dbReference type="PANTHER" id="PTHR47968:SF70">
    <property type="entry name" value="KINESIN HEAVY CHAIN ISOFORM 5C"/>
    <property type="match status" value="1"/>
</dbReference>
<dbReference type="SUPFAM" id="SSF52540">
    <property type="entry name" value="P-loop containing nucleoside triphosphate hydrolases"/>
    <property type="match status" value="1"/>
</dbReference>
<evidence type="ECO:0000256" key="12">
    <source>
        <dbReference type="SAM" id="MobiDB-lite"/>
    </source>
</evidence>
<dbReference type="InterPro" id="IPR036961">
    <property type="entry name" value="Kinesin_motor_dom_sf"/>
</dbReference>
<sequence length="954" mass="109078">MADPAECSIKVMCRFRPLNEAEILRGDKFIPKFKGDETVVIGVRKPYVFDRVLPPTTTQEQVYNACAKQIVKDVLEGYNGTIFAYGQTSSGKTHTMEGKLHDPQLMGIIPRIAHDIFDHIYSMDENLEFHIKVSYFEIYLDKIRDLLDVSKTNLAVHEDKNRVPYVKGCTERFVSSPEEVMDVIDEGKANRHVAVTNMNEHSSRSHSIFLINIKQENVETEKKLSGKLYLVDLAGSEKVSKTGAEGAVLDEAKNINKSLSALGNVISALAEGTKTHVPYRDSKMTRILQDSLGGNCRTTIVICCSPSVFNEAETKSTLMFGQRAKTIKNTVSVNLELTAEEWKKKYEKEKEKNKTLKNVLQHLEMELNRWRNGEAVPEDEQISAKDQKSLEPCDNTPVIDNIVPVVAGISAEEKYDEEISSLYRQLDDKDDEINQQSQLAEKLKQQMLDQDELLASTRRDYEKIQEELTRLQIENEAAKDEVKEVLQALEELAVNYDQKSQEVEDKTRANEQLTDELAQKTTTLTTTQRELSQLQELSNHQKKRATEILNLLLKDLGEIGGIIGTNDVKTPNVNGVIEEEFTMARLYISKMKSEVKSLVNRSKQLESAQMDSNRKMNASERELAACQLLISQHEAKIKSLTDYMQNMEQKRRQLEESQDSLSEELAKLRAQEKMHEVSFQDKEKEHLTRLQDAEEMKKALEQQMESHREAHQKQLSRLRDEIEEKQKIIDEIRDLNQKLQLQQEKLSSDYSKLKIEDQEREMKLEKLLLLNDKREQAREDLKGLEETVSRELQTLHNLRKLFVQDLTARVKKSVELDSDDGGGSAAQKQKISFLENNLEQLTKVHKQLVRDNADLRCELPKLEKRLRATAERVKALESALKEAKENAMRDRKRYQQEVDRIKEAVRAKNMARRAHSAQIAKPIRPGHYPASSPTAVHAIRGGGGSSSNSTHYQK</sequence>
<evidence type="ECO:0000256" key="3">
    <source>
        <dbReference type="ARBA" id="ARBA00022701"/>
    </source>
</evidence>
<dbReference type="PROSITE" id="PS50067">
    <property type="entry name" value="KINESIN_MOTOR_2"/>
    <property type="match status" value="1"/>
</dbReference>
<dbReference type="InterPro" id="IPR027640">
    <property type="entry name" value="Kinesin-like_fam"/>
</dbReference>
<evidence type="ECO:0000256" key="8">
    <source>
        <dbReference type="ARBA" id="ARBA00023212"/>
    </source>
</evidence>
<evidence type="ECO:0000256" key="6">
    <source>
        <dbReference type="ARBA" id="ARBA00023054"/>
    </source>
</evidence>
<keyword evidence="6 11" id="KW-0175">Coiled coil</keyword>
<keyword evidence="4 9" id="KW-0547">Nucleotide-binding</keyword>
<keyword evidence="2" id="KW-0963">Cytoplasm</keyword>
<dbReference type="CDD" id="cd01369">
    <property type="entry name" value="KISc_KHC_KIF5"/>
    <property type="match status" value="1"/>
</dbReference>
<dbReference type="GO" id="GO:0005524">
    <property type="term" value="F:ATP binding"/>
    <property type="evidence" value="ECO:0007669"/>
    <property type="project" value="UniProtKB-UniRule"/>
</dbReference>
<keyword evidence="3 10" id="KW-0493">Microtubule</keyword>
<evidence type="ECO:0000256" key="2">
    <source>
        <dbReference type="ARBA" id="ARBA00022490"/>
    </source>
</evidence>
<dbReference type="GO" id="GO:0008017">
    <property type="term" value="F:microtubule binding"/>
    <property type="evidence" value="ECO:0007669"/>
    <property type="project" value="InterPro"/>
</dbReference>
<evidence type="ECO:0000256" key="5">
    <source>
        <dbReference type="ARBA" id="ARBA00022840"/>
    </source>
</evidence>
<keyword evidence="14" id="KW-1185">Reference proteome</keyword>
<dbReference type="CDD" id="cd23649">
    <property type="entry name" value="Khc_CBD_cc"/>
    <property type="match status" value="1"/>
</dbReference>
<dbReference type="PROSITE" id="PS00411">
    <property type="entry name" value="KINESIN_MOTOR_1"/>
    <property type="match status" value="1"/>
</dbReference>
<evidence type="ECO:0000256" key="9">
    <source>
        <dbReference type="PROSITE-ProRule" id="PRU00283"/>
    </source>
</evidence>
<dbReference type="GO" id="GO:0003777">
    <property type="term" value="F:microtubule motor activity"/>
    <property type="evidence" value="ECO:0007669"/>
    <property type="project" value="InterPro"/>
</dbReference>
<proteinExistence type="inferred from homology"/>
<dbReference type="Pfam" id="PF00225">
    <property type="entry name" value="Kinesin"/>
    <property type="match status" value="1"/>
</dbReference>
<dbReference type="InterPro" id="IPR059182">
    <property type="entry name" value="Khc_C"/>
</dbReference>
<dbReference type="AlphaFoldDB" id="A0A340X5M1"/>
<dbReference type="Proteomes" id="UP000265300">
    <property type="component" value="Unplaced"/>
</dbReference>
<feature type="coiled-coil region" evidence="11">
    <location>
        <begin position="412"/>
        <end position="537"/>
    </location>
</feature>
<dbReference type="GO" id="GO:0007018">
    <property type="term" value="P:microtubule-based movement"/>
    <property type="evidence" value="ECO:0007669"/>
    <property type="project" value="InterPro"/>
</dbReference>
<evidence type="ECO:0000256" key="7">
    <source>
        <dbReference type="ARBA" id="ARBA00023175"/>
    </source>
</evidence>
<comment type="similarity">
    <text evidence="9 10">Belongs to the TRAFAC class myosin-kinesin ATPase superfamily. Kinesin family.</text>
</comment>
<dbReference type="GO" id="GO:0005874">
    <property type="term" value="C:microtubule"/>
    <property type="evidence" value="ECO:0007669"/>
    <property type="project" value="UniProtKB-KW"/>
</dbReference>
<name>A0A340X5M1_LIPVE</name>
<reference evidence="15" key="1">
    <citation type="submission" date="2025-08" db="UniProtKB">
        <authorList>
            <consortium name="RefSeq"/>
        </authorList>
    </citation>
    <scope>IDENTIFICATION</scope>
</reference>
<dbReference type="RefSeq" id="XP_007454609.1">
    <property type="nucleotide sequence ID" value="XM_007454547.1"/>
</dbReference>
<dbReference type="Gene3D" id="3.40.850.10">
    <property type="entry name" value="Kinesin motor domain"/>
    <property type="match status" value="1"/>
</dbReference>
<dbReference type="KEGG" id="lve:103078179"/>
<dbReference type="InterPro" id="IPR001752">
    <property type="entry name" value="Kinesin_motor_dom"/>
</dbReference>
<feature type="region of interest" description="Disordered" evidence="12">
    <location>
        <begin position="909"/>
        <end position="954"/>
    </location>
</feature>
<dbReference type="Gene3D" id="6.10.250.1590">
    <property type="match status" value="1"/>
</dbReference>
<dbReference type="FunFam" id="3.40.850.10:FF:000009">
    <property type="entry name" value="Kinesin-like protein"/>
    <property type="match status" value="1"/>
</dbReference>
<gene>
    <name evidence="15" type="primary">KIF5C</name>
</gene>
<feature type="domain" description="Kinesin motor" evidence="13">
    <location>
        <begin position="8"/>
        <end position="327"/>
    </location>
</feature>